<gene>
    <name evidence="2" type="ORF">M6B38_376645</name>
</gene>
<dbReference type="PANTHER" id="PTHR31286">
    <property type="entry name" value="GLYCINE-RICH CELL WALL STRUCTURAL PROTEIN 1.8-LIKE"/>
    <property type="match status" value="1"/>
</dbReference>
<accession>A0AAX6GBB6</accession>
<protein>
    <recommendedName>
        <fullName evidence="1">DUF4283 domain-containing protein</fullName>
    </recommendedName>
</protein>
<dbReference type="InterPro" id="IPR025558">
    <property type="entry name" value="DUF4283"/>
</dbReference>
<reference evidence="2" key="2">
    <citation type="submission" date="2023-04" db="EMBL/GenBank/DDBJ databases">
        <authorList>
            <person name="Bruccoleri R.E."/>
            <person name="Oakeley E.J."/>
            <person name="Faust A.-M."/>
            <person name="Dessus-Babus S."/>
            <person name="Altorfer M."/>
            <person name="Burckhardt D."/>
            <person name="Oertli M."/>
            <person name="Naumann U."/>
            <person name="Petersen F."/>
            <person name="Wong J."/>
        </authorList>
    </citation>
    <scope>NUCLEOTIDE SEQUENCE</scope>
    <source>
        <strain evidence="2">GSM-AAB239-AS_SAM_17_03QT</strain>
        <tissue evidence="2">Leaf</tissue>
    </source>
</reference>
<dbReference type="AlphaFoldDB" id="A0AAX6GBB6"/>
<evidence type="ECO:0000259" key="1">
    <source>
        <dbReference type="Pfam" id="PF14111"/>
    </source>
</evidence>
<comment type="caution">
    <text evidence="2">The sequence shown here is derived from an EMBL/GenBank/DDBJ whole genome shotgun (WGS) entry which is preliminary data.</text>
</comment>
<evidence type="ECO:0000313" key="2">
    <source>
        <dbReference type="EMBL" id="KAJ6825538.1"/>
    </source>
</evidence>
<sequence length="153" mass="17707">MEVIRRAFAGFRFEGSVSVGLIDDRHILIRPRLKVDFLRLWSRQLWFVVKATMRIFKWTPEFSMQIESPMAPMWVSFPDLPSFLFVKASIFLIVAGLGPPLKLDKVTETLSQPSRARVLAKIDISKPLVDHIRINLPGERSFCQVVEYEQFLS</sequence>
<name>A0AAX6GBB6_IRIPA</name>
<dbReference type="InterPro" id="IPR040256">
    <property type="entry name" value="At4g02000-like"/>
</dbReference>
<proteinExistence type="predicted"/>
<dbReference type="PANTHER" id="PTHR31286:SF179">
    <property type="entry name" value="RNASE H TYPE-1 DOMAIN-CONTAINING PROTEIN"/>
    <property type="match status" value="1"/>
</dbReference>
<organism evidence="2 3">
    <name type="scientific">Iris pallida</name>
    <name type="common">Sweet iris</name>
    <dbReference type="NCBI Taxonomy" id="29817"/>
    <lineage>
        <taxon>Eukaryota</taxon>
        <taxon>Viridiplantae</taxon>
        <taxon>Streptophyta</taxon>
        <taxon>Embryophyta</taxon>
        <taxon>Tracheophyta</taxon>
        <taxon>Spermatophyta</taxon>
        <taxon>Magnoliopsida</taxon>
        <taxon>Liliopsida</taxon>
        <taxon>Asparagales</taxon>
        <taxon>Iridaceae</taxon>
        <taxon>Iridoideae</taxon>
        <taxon>Irideae</taxon>
        <taxon>Iris</taxon>
    </lineage>
</organism>
<dbReference type="Proteomes" id="UP001140949">
    <property type="component" value="Unassembled WGS sequence"/>
</dbReference>
<evidence type="ECO:0000313" key="3">
    <source>
        <dbReference type="Proteomes" id="UP001140949"/>
    </source>
</evidence>
<dbReference type="Pfam" id="PF14111">
    <property type="entry name" value="DUF4283"/>
    <property type="match status" value="1"/>
</dbReference>
<feature type="domain" description="DUF4283" evidence="1">
    <location>
        <begin position="12"/>
        <end position="64"/>
    </location>
</feature>
<reference evidence="2" key="1">
    <citation type="journal article" date="2023" name="GigaByte">
        <title>Genome assembly of the bearded iris, Iris pallida Lam.</title>
        <authorList>
            <person name="Bruccoleri R.E."/>
            <person name="Oakeley E.J."/>
            <person name="Faust A.M.E."/>
            <person name="Altorfer M."/>
            <person name="Dessus-Babus S."/>
            <person name="Burckhardt D."/>
            <person name="Oertli M."/>
            <person name="Naumann U."/>
            <person name="Petersen F."/>
            <person name="Wong J."/>
        </authorList>
    </citation>
    <scope>NUCLEOTIDE SEQUENCE</scope>
    <source>
        <strain evidence="2">GSM-AAB239-AS_SAM_17_03QT</strain>
    </source>
</reference>
<dbReference type="EMBL" id="JANAVB010021600">
    <property type="protein sequence ID" value="KAJ6825538.1"/>
    <property type="molecule type" value="Genomic_DNA"/>
</dbReference>
<keyword evidence="3" id="KW-1185">Reference proteome</keyword>